<comment type="subcellular location">
    <subcellularLocation>
        <location evidence="1 6">Cytoplasm</location>
        <location evidence="1 6">Cytosol</location>
    </subcellularLocation>
</comment>
<evidence type="ECO:0000256" key="5">
    <source>
        <dbReference type="ARBA" id="ARBA00023186"/>
    </source>
</evidence>
<dbReference type="Pfam" id="PF02561">
    <property type="entry name" value="FliS"/>
    <property type="match status" value="1"/>
</dbReference>
<dbReference type="GO" id="GO:0071973">
    <property type="term" value="P:bacterial-type flagellum-dependent cell motility"/>
    <property type="evidence" value="ECO:0007669"/>
    <property type="project" value="TreeGrafter"/>
</dbReference>
<dbReference type="EMBL" id="ABXP02000034">
    <property type="protein sequence ID" value="KKC30450.1"/>
    <property type="molecule type" value="Genomic_DNA"/>
</dbReference>
<dbReference type="CDD" id="cd16098">
    <property type="entry name" value="FliS"/>
    <property type="match status" value="1"/>
</dbReference>
<keyword evidence="3 6" id="KW-0963">Cytoplasm</keyword>
<organism evidence="7 8">
    <name type="scientific">Caldanaerobacter subterraneus subsp. pacificus DSM 12653</name>
    <dbReference type="NCBI Taxonomy" id="391606"/>
    <lineage>
        <taxon>Bacteria</taxon>
        <taxon>Bacillati</taxon>
        <taxon>Bacillota</taxon>
        <taxon>Clostridia</taxon>
        <taxon>Thermoanaerobacterales</taxon>
        <taxon>Thermoanaerobacteraceae</taxon>
        <taxon>Caldanaerobacter</taxon>
    </lineage>
</organism>
<dbReference type="InterPro" id="IPR036584">
    <property type="entry name" value="FliS_sf"/>
</dbReference>
<proteinExistence type="inferred from homology"/>
<evidence type="ECO:0000313" key="7">
    <source>
        <dbReference type="EMBL" id="KKC30450.1"/>
    </source>
</evidence>
<dbReference type="PIRSF" id="PIRSF039090">
    <property type="entry name" value="Flis"/>
    <property type="match status" value="1"/>
</dbReference>
<dbReference type="GO" id="GO:0005829">
    <property type="term" value="C:cytosol"/>
    <property type="evidence" value="ECO:0007669"/>
    <property type="project" value="UniProtKB-SubCell"/>
</dbReference>
<dbReference type="GO" id="GO:0044780">
    <property type="term" value="P:bacterial-type flagellum assembly"/>
    <property type="evidence" value="ECO:0007669"/>
    <property type="project" value="InterPro"/>
</dbReference>
<comment type="caution">
    <text evidence="7">The sequence shown here is derived from an EMBL/GenBank/DDBJ whole genome shotgun (WGS) entry which is preliminary data.</text>
</comment>
<reference evidence="7 8" key="2">
    <citation type="journal article" date="2015" name="BMC Genomics">
        <title>Analysis of three genomes within the thermophilic bacterial species Caldanaerobacter subterraneus with a focus on carbon monoxide dehydrogenase evolution and hydrolase diversity.</title>
        <authorList>
            <person name="Sant'Anna F.H."/>
            <person name="Lebedinsky A.V."/>
            <person name="Sokolova T.G."/>
            <person name="Robb F.T."/>
            <person name="Gonzalez J.M."/>
        </authorList>
    </citation>
    <scope>NUCLEOTIDE SEQUENCE [LARGE SCALE GENOMIC DNA]</scope>
    <source>
        <strain evidence="7 8">DSM 12653</strain>
    </source>
</reference>
<evidence type="ECO:0000256" key="6">
    <source>
        <dbReference type="PIRNR" id="PIRNR039090"/>
    </source>
</evidence>
<dbReference type="NCBIfam" id="TIGR00208">
    <property type="entry name" value="fliS"/>
    <property type="match status" value="1"/>
</dbReference>
<dbReference type="InterPro" id="IPR003713">
    <property type="entry name" value="FliS"/>
</dbReference>
<gene>
    <name evidence="7" type="ORF">CDSM653_00543</name>
</gene>
<reference evidence="8" key="3">
    <citation type="submission" date="2015-02" db="EMBL/GenBank/DDBJ databases">
        <title>Genome analysis of three genomes within the thermophilic hydrogenogenic bacterial species Caldanaerobacter subterraneus.</title>
        <authorList>
            <person name="Sant'Anna F.H."/>
            <person name="Lebedinsky A."/>
            <person name="Sokolova T."/>
            <person name="Robb F.T."/>
            <person name="Gonzalez J.M."/>
        </authorList>
    </citation>
    <scope>NUCLEOTIDE SEQUENCE [LARGE SCALE GENOMIC DNA]</scope>
    <source>
        <strain evidence="8">DSM 12653</strain>
    </source>
</reference>
<keyword evidence="7" id="KW-0282">Flagellum</keyword>
<accession>A0A0F5PPC0</accession>
<evidence type="ECO:0000256" key="4">
    <source>
        <dbReference type="ARBA" id="ARBA00022795"/>
    </source>
</evidence>
<dbReference type="SUPFAM" id="SSF101116">
    <property type="entry name" value="Flagellar export chaperone FliS"/>
    <property type="match status" value="1"/>
</dbReference>
<dbReference type="PANTHER" id="PTHR34773">
    <property type="entry name" value="FLAGELLAR SECRETION CHAPERONE FLIS"/>
    <property type="match status" value="1"/>
</dbReference>
<protein>
    <recommendedName>
        <fullName evidence="6">Flagellar secretion chaperone FliS</fullName>
    </recommendedName>
</protein>
<reference evidence="7 8" key="1">
    <citation type="submission" date="2008-07" db="EMBL/GenBank/DDBJ databases">
        <authorList>
            <person name="Gonzalez J."/>
            <person name="Sokolova T."/>
            <person name="Ferriera S."/>
            <person name="Johnson J."/>
            <person name="Kravitz S."/>
            <person name="Beeson K."/>
            <person name="Sutton G."/>
            <person name="Rogers Y.-H."/>
            <person name="Friedman R."/>
            <person name="Frazier M."/>
            <person name="Venter J.C."/>
        </authorList>
    </citation>
    <scope>NUCLEOTIDE SEQUENCE [LARGE SCALE GENOMIC DNA]</scope>
    <source>
        <strain evidence="7 8">DSM 12653</strain>
    </source>
</reference>
<keyword evidence="7" id="KW-0969">Cilium</keyword>
<dbReference type="Gene3D" id="1.20.120.340">
    <property type="entry name" value="Flagellar protein FliS"/>
    <property type="match status" value="1"/>
</dbReference>
<keyword evidence="5" id="KW-0143">Chaperone</keyword>
<name>A0A0F5PPC0_9THEO</name>
<dbReference type="Proteomes" id="UP000010146">
    <property type="component" value="Unassembled WGS sequence"/>
</dbReference>
<evidence type="ECO:0000313" key="8">
    <source>
        <dbReference type="Proteomes" id="UP000010146"/>
    </source>
</evidence>
<evidence type="ECO:0000256" key="2">
    <source>
        <dbReference type="ARBA" id="ARBA00008787"/>
    </source>
</evidence>
<keyword evidence="7" id="KW-0966">Cell projection</keyword>
<dbReference type="PANTHER" id="PTHR34773:SF1">
    <property type="entry name" value="FLAGELLAR SECRETION CHAPERONE FLIS"/>
    <property type="match status" value="1"/>
</dbReference>
<keyword evidence="4 6" id="KW-1005">Bacterial flagellum biogenesis</keyword>
<dbReference type="AlphaFoldDB" id="A0A0F5PPC0"/>
<evidence type="ECO:0000256" key="3">
    <source>
        <dbReference type="ARBA" id="ARBA00022490"/>
    </source>
</evidence>
<evidence type="ECO:0000256" key="1">
    <source>
        <dbReference type="ARBA" id="ARBA00004514"/>
    </source>
</evidence>
<comment type="similarity">
    <text evidence="2 6">Belongs to the FliS family.</text>
</comment>
<sequence>MRGCESLNPYQQYKENAILTASPEELVLMLYNGIIRFIDEAKTALQKKDYVETNAKIQRAQDIITELMLTLDMNYDISKNLYNLYDYMLRRLIDANVKKDIEILDEVRGFAVELRDTWSLALQKVREKVYATKG</sequence>